<reference evidence="1" key="1">
    <citation type="submission" date="2018-02" db="EMBL/GenBank/DDBJ databases">
        <title>Rhizophora mucronata_Transcriptome.</title>
        <authorList>
            <person name="Meera S.P."/>
            <person name="Sreeshan A."/>
            <person name="Augustine A."/>
        </authorList>
    </citation>
    <scope>NUCLEOTIDE SEQUENCE</scope>
    <source>
        <tissue evidence="1">Leaf</tissue>
    </source>
</reference>
<accession>A0A2P2NQR3</accession>
<sequence>MKTRTTLIYQMQYEMITWLDHLARKY</sequence>
<proteinExistence type="predicted"/>
<dbReference type="EMBL" id="GGEC01064345">
    <property type="protein sequence ID" value="MBX44829.1"/>
    <property type="molecule type" value="Transcribed_RNA"/>
</dbReference>
<protein>
    <submittedName>
        <fullName evidence="1">Uncharacterized protein</fullName>
    </submittedName>
</protein>
<name>A0A2P2NQR3_RHIMU</name>
<evidence type="ECO:0000313" key="1">
    <source>
        <dbReference type="EMBL" id="MBX44829.1"/>
    </source>
</evidence>
<organism evidence="1">
    <name type="scientific">Rhizophora mucronata</name>
    <name type="common">Asiatic mangrove</name>
    <dbReference type="NCBI Taxonomy" id="61149"/>
    <lineage>
        <taxon>Eukaryota</taxon>
        <taxon>Viridiplantae</taxon>
        <taxon>Streptophyta</taxon>
        <taxon>Embryophyta</taxon>
        <taxon>Tracheophyta</taxon>
        <taxon>Spermatophyta</taxon>
        <taxon>Magnoliopsida</taxon>
        <taxon>eudicotyledons</taxon>
        <taxon>Gunneridae</taxon>
        <taxon>Pentapetalae</taxon>
        <taxon>rosids</taxon>
        <taxon>fabids</taxon>
        <taxon>Malpighiales</taxon>
        <taxon>Rhizophoraceae</taxon>
        <taxon>Rhizophora</taxon>
    </lineage>
</organism>
<dbReference type="AlphaFoldDB" id="A0A2P2NQR3"/>